<reference evidence="2" key="1">
    <citation type="journal article" date="2022" name="Mol. Ecol. Resour.">
        <title>The genomes of chicory, endive, great burdock and yacon provide insights into Asteraceae palaeo-polyploidization history and plant inulin production.</title>
        <authorList>
            <person name="Fan W."/>
            <person name="Wang S."/>
            <person name="Wang H."/>
            <person name="Wang A."/>
            <person name="Jiang F."/>
            <person name="Liu H."/>
            <person name="Zhao H."/>
            <person name="Xu D."/>
            <person name="Zhang Y."/>
        </authorList>
    </citation>
    <scope>NUCLEOTIDE SEQUENCE [LARGE SCALE GENOMIC DNA]</scope>
    <source>
        <strain evidence="2">cv. Niubang</strain>
    </source>
</reference>
<evidence type="ECO:0000313" key="2">
    <source>
        <dbReference type="Proteomes" id="UP001055879"/>
    </source>
</evidence>
<name>A0ACB9FHS5_ARCLA</name>
<keyword evidence="2" id="KW-1185">Reference proteome</keyword>
<sequence>MLDEMKEAGRSEHPGTVVKKKSSSGCLIIKKKVTDSVRGSSGFSDSSSRNLFKSSKKKKRCRVVGSDSESIDNQSETIRQKIDKFHKGSVVYQAAYLEDGEFGTEKRVSNGLDVFEFDEYDGFDERRIRKDVNDGSYRWKLYRRSGVQMESENGGSGMSADIGSDFHYDKKSTLFGTDSSRPTYGATSRPEMEDDESDLPLSVLSKKYRLSSNKPIRLQGKNGVLKVMVNNNKQMGVSSRSSDHAEAEDQKEPTPRVLQKKKLNVSVKSSDHRDAEDGQSSRSYDTNKDKAAIKSSFYSNSKFAGKPAMSKRKEKGGLKFLKSKLANSIKEINESDTLMQLKSCSRGKVVKNDGIISPPTENATRVKGKESKVKIGSGTEKQLLREKIKNMLFAAGWTIDYRPRRNRDYLDAVYISPAGTAYWSIIKAYEALQKDEEDNSKAGGNFTPLADEILGKLTRQTRKKIESEMKKKRKSEGSSRNAKRAKVNEEADNADSDQEEEKLNSYVKHSRKSKKSRLEEASQNSDDDSSENSYDEIPKNDRSAKTTVGTNSDTARRKSRKIGRCTLLVRSSDKGPYSEYDGLVTYSGKRTLLSWLIDSEVVHMSQHVQYMNSRRTRIMQKGWITKDGIRCGCCNKILPVLKFELHARSKLRQPFPNIYLQSGKSLMQCQIDAWNKQGELEQKGFYTVDVDGDDPNDDTCGLCGDGGDLICCDGCPSTFHQSCLDIQMLPQGDWHCPNCSCKYCEIDGGNCTAACDKNEAPLFVCCLCQKKYHESCRPEKDLNPTESDHLNLLFCEHKCQELQSHLQKLFGVKHELDSGFSWSLIHRSDLFTDASSVELSRRVECNSMLAVAMSVMDECFLPVAERRSGTNLIRNVVFNCGSNLGRLNYSGFFTAILERGDEVLCAASIRIHGTQLAEMPFIGTRHIYRRQGMCRRLLSAIESALSSLKVEKLIIPAIAEHMHTWTDVFGFHSLEESHKKELRSMNMLVFPGTDMLQKPLVKRIPKSNKTAATDSGYKESCVPLEDGCSIPVPVPANKSELISSSSCGNTDMQCGDGNTGQFSQPDPSCKTADVDSHPGQVPDIASHATVSSDILCEPQLQLSVSFDSNVEESTVDKITTQVLAGDIVSLVVPREPEVQFSGKESVSIHDPNVEEIAVQNGDGTDLLSTQVHDPSDDKVPTDAPFRSDLQVHLGESFSSVEEIYVQNGCETTNNTTDVISLEDQAPNAPSNSSISSDTPCEHELHCSGLESLGSGKHGVKDMIQISGAKEGSCKSEMNTKEKGKSSL</sequence>
<accession>A0ACB9FHS5</accession>
<comment type="caution">
    <text evidence="1">The sequence shown here is derived from an EMBL/GenBank/DDBJ whole genome shotgun (WGS) entry which is preliminary data.</text>
</comment>
<proteinExistence type="predicted"/>
<reference evidence="1 2" key="2">
    <citation type="journal article" date="2022" name="Mol. Ecol. Resour.">
        <title>The genomes of chicory, endive, great burdock and yacon provide insights into Asteraceae paleo-polyploidization history and plant inulin production.</title>
        <authorList>
            <person name="Fan W."/>
            <person name="Wang S."/>
            <person name="Wang H."/>
            <person name="Wang A."/>
            <person name="Jiang F."/>
            <person name="Liu H."/>
            <person name="Zhao H."/>
            <person name="Xu D."/>
            <person name="Zhang Y."/>
        </authorList>
    </citation>
    <scope>NUCLEOTIDE SEQUENCE [LARGE SCALE GENOMIC DNA]</scope>
    <source>
        <strain evidence="2">cv. Niubang</strain>
    </source>
</reference>
<dbReference type="EMBL" id="CM042047">
    <property type="protein sequence ID" value="KAI3770903.1"/>
    <property type="molecule type" value="Genomic_DNA"/>
</dbReference>
<organism evidence="1 2">
    <name type="scientific">Arctium lappa</name>
    <name type="common">Greater burdock</name>
    <name type="synonym">Lappa major</name>
    <dbReference type="NCBI Taxonomy" id="4217"/>
    <lineage>
        <taxon>Eukaryota</taxon>
        <taxon>Viridiplantae</taxon>
        <taxon>Streptophyta</taxon>
        <taxon>Embryophyta</taxon>
        <taxon>Tracheophyta</taxon>
        <taxon>Spermatophyta</taxon>
        <taxon>Magnoliopsida</taxon>
        <taxon>eudicotyledons</taxon>
        <taxon>Gunneridae</taxon>
        <taxon>Pentapetalae</taxon>
        <taxon>asterids</taxon>
        <taxon>campanulids</taxon>
        <taxon>Asterales</taxon>
        <taxon>Asteraceae</taxon>
        <taxon>Carduoideae</taxon>
        <taxon>Cardueae</taxon>
        <taxon>Arctiinae</taxon>
        <taxon>Arctium</taxon>
    </lineage>
</organism>
<protein>
    <submittedName>
        <fullName evidence="1">Uncharacterized protein</fullName>
    </submittedName>
</protein>
<gene>
    <name evidence="1" type="ORF">L6452_02051</name>
</gene>
<dbReference type="Proteomes" id="UP001055879">
    <property type="component" value="Linkage Group LG01"/>
</dbReference>
<evidence type="ECO:0000313" key="1">
    <source>
        <dbReference type="EMBL" id="KAI3770903.1"/>
    </source>
</evidence>